<reference evidence="13 14" key="1">
    <citation type="submission" date="2016-09" db="EMBL/GenBank/DDBJ databases">
        <authorList>
            <person name="Capua I."/>
            <person name="De Benedictis P."/>
            <person name="Joannis T."/>
            <person name="Lombin L.H."/>
            <person name="Cattoli G."/>
        </authorList>
    </citation>
    <scope>NUCLEOTIDE SEQUENCE [LARGE SCALE GENOMIC DNA]</scope>
    <source>
        <strain evidence="13 14">IMI 309357</strain>
    </source>
</reference>
<evidence type="ECO:0000256" key="4">
    <source>
        <dbReference type="ARBA" id="ARBA00022679"/>
    </source>
</evidence>
<name>A0A1G4B9D0_9PEZI</name>
<proteinExistence type="inferred from homology"/>
<dbReference type="GO" id="GO:0005634">
    <property type="term" value="C:nucleus"/>
    <property type="evidence" value="ECO:0007669"/>
    <property type="project" value="UniProtKB-SubCell"/>
</dbReference>
<feature type="compositionally biased region" description="Basic and acidic residues" evidence="11">
    <location>
        <begin position="428"/>
        <end position="437"/>
    </location>
</feature>
<dbReference type="InterPro" id="IPR004181">
    <property type="entry name" value="Znf_MIZ"/>
</dbReference>
<comment type="subcellular location">
    <subcellularLocation>
        <location evidence="1">Nucleus</location>
    </subcellularLocation>
</comment>
<dbReference type="EMBL" id="MJBS01000051">
    <property type="protein sequence ID" value="OHE97973.1"/>
    <property type="molecule type" value="Genomic_DNA"/>
</dbReference>
<dbReference type="RefSeq" id="XP_022475125.1">
    <property type="nucleotide sequence ID" value="XM_022618281.1"/>
</dbReference>
<feature type="compositionally biased region" description="Acidic residues" evidence="11">
    <location>
        <begin position="202"/>
        <end position="214"/>
    </location>
</feature>
<dbReference type="UniPathway" id="UPA00886"/>
<evidence type="ECO:0000259" key="12">
    <source>
        <dbReference type="PROSITE" id="PS51044"/>
    </source>
</evidence>
<feature type="region of interest" description="Disordered" evidence="11">
    <location>
        <begin position="176"/>
        <end position="224"/>
    </location>
</feature>
<feature type="region of interest" description="Disordered" evidence="11">
    <location>
        <begin position="96"/>
        <end position="125"/>
    </location>
</feature>
<dbReference type="PANTHER" id="PTHR21330">
    <property type="entry name" value="E3 SUMO-PROTEIN LIGASE NSE2"/>
    <property type="match status" value="1"/>
</dbReference>
<keyword evidence="4" id="KW-0808">Transferase</keyword>
<evidence type="ECO:0000256" key="3">
    <source>
        <dbReference type="ARBA" id="ARBA00008212"/>
    </source>
</evidence>
<dbReference type="InterPro" id="IPR013083">
    <property type="entry name" value="Znf_RING/FYVE/PHD"/>
</dbReference>
<protein>
    <recommendedName>
        <fullName evidence="12">SP-RING-type domain-containing protein</fullName>
    </recommendedName>
</protein>
<feature type="region of interest" description="Disordered" evidence="11">
    <location>
        <begin position="1"/>
        <end position="41"/>
    </location>
</feature>
<dbReference type="STRING" id="1209926.A0A1G4B9D0"/>
<evidence type="ECO:0000313" key="13">
    <source>
        <dbReference type="EMBL" id="OHE97973.1"/>
    </source>
</evidence>
<dbReference type="SUPFAM" id="SSF57850">
    <property type="entry name" value="RING/U-box"/>
    <property type="match status" value="1"/>
</dbReference>
<feature type="compositionally biased region" description="Basic and acidic residues" evidence="11">
    <location>
        <begin position="1"/>
        <end position="19"/>
    </location>
</feature>
<keyword evidence="6 10" id="KW-0863">Zinc-finger</keyword>
<keyword evidence="5" id="KW-0479">Metal-binding</keyword>
<organism evidence="13 14">
    <name type="scientific">Colletotrichum orchidophilum</name>
    <dbReference type="NCBI Taxonomy" id="1209926"/>
    <lineage>
        <taxon>Eukaryota</taxon>
        <taxon>Fungi</taxon>
        <taxon>Dikarya</taxon>
        <taxon>Ascomycota</taxon>
        <taxon>Pezizomycotina</taxon>
        <taxon>Sordariomycetes</taxon>
        <taxon>Hypocreomycetidae</taxon>
        <taxon>Glomerellales</taxon>
        <taxon>Glomerellaceae</taxon>
        <taxon>Colletotrichum</taxon>
    </lineage>
</organism>
<dbReference type="GeneID" id="34559791"/>
<dbReference type="PROSITE" id="PS51044">
    <property type="entry name" value="ZF_SP_RING"/>
    <property type="match status" value="1"/>
</dbReference>
<dbReference type="Gene3D" id="3.30.40.10">
    <property type="entry name" value="Zinc/RING finger domain, C3HC4 (zinc finger)"/>
    <property type="match status" value="1"/>
</dbReference>
<dbReference type="AlphaFoldDB" id="A0A1G4B9D0"/>
<feature type="region of interest" description="Disordered" evidence="11">
    <location>
        <begin position="398"/>
        <end position="452"/>
    </location>
</feature>
<keyword evidence="9" id="KW-0539">Nucleus</keyword>
<keyword evidence="8" id="KW-0862">Zinc</keyword>
<gene>
    <name evidence="13" type="ORF">CORC01_06642</name>
</gene>
<evidence type="ECO:0000256" key="10">
    <source>
        <dbReference type="PROSITE-ProRule" id="PRU00452"/>
    </source>
</evidence>
<evidence type="ECO:0000256" key="6">
    <source>
        <dbReference type="ARBA" id="ARBA00022771"/>
    </source>
</evidence>
<feature type="domain" description="SP-RING-type" evidence="12">
    <location>
        <begin position="316"/>
        <end position="403"/>
    </location>
</feature>
<keyword evidence="14" id="KW-1185">Reference proteome</keyword>
<evidence type="ECO:0000256" key="7">
    <source>
        <dbReference type="ARBA" id="ARBA00022786"/>
    </source>
</evidence>
<comment type="pathway">
    <text evidence="2">Protein modification; protein sumoylation.</text>
</comment>
<keyword evidence="7" id="KW-0833">Ubl conjugation pathway</keyword>
<dbReference type="InterPro" id="IPR026846">
    <property type="entry name" value="Nse2(Mms21)"/>
</dbReference>
<evidence type="ECO:0000256" key="1">
    <source>
        <dbReference type="ARBA" id="ARBA00004123"/>
    </source>
</evidence>
<evidence type="ECO:0000256" key="5">
    <source>
        <dbReference type="ARBA" id="ARBA00022723"/>
    </source>
</evidence>
<evidence type="ECO:0000256" key="2">
    <source>
        <dbReference type="ARBA" id="ARBA00004718"/>
    </source>
</evidence>
<dbReference type="PANTHER" id="PTHR21330:SF1">
    <property type="entry name" value="E3 SUMO-PROTEIN LIGASE NSE2"/>
    <property type="match status" value="1"/>
</dbReference>
<dbReference type="GO" id="GO:0008270">
    <property type="term" value="F:zinc ion binding"/>
    <property type="evidence" value="ECO:0007669"/>
    <property type="project" value="UniProtKB-KW"/>
</dbReference>
<evidence type="ECO:0000256" key="9">
    <source>
        <dbReference type="ARBA" id="ARBA00023242"/>
    </source>
</evidence>
<dbReference type="GO" id="GO:0030915">
    <property type="term" value="C:Smc5-Smc6 complex"/>
    <property type="evidence" value="ECO:0007669"/>
    <property type="project" value="InterPro"/>
</dbReference>
<dbReference type="Pfam" id="PF11789">
    <property type="entry name" value="zf-Nse"/>
    <property type="match status" value="1"/>
</dbReference>
<comment type="similarity">
    <text evidence="3">Belongs to the NSE2 family.</text>
</comment>
<sequence>MPVLERRRGQRRPERRTGDNDDDNDADGPQNALPEYEPLSCPLSAEAKRAIADLSNSRDVHRYENHLKASIRHLGFSVVGINDAVRTRHETLARFAEKRAESQSQSQDHKMENDSGSHEKSQREVDIEAHTAGLDDEVPRLTAEAEAALRDLIDRQTELYDEKAALADTVSYFQALPEQAPRQRSGRTRAEASGRSGGGDDSNPEEADENEAADESALPPPPEYSAIDILRQQRAEKLNEYERMTAYQRYAVNNDYAAFKKLWHDAAHGDAEVPLPNAKRWFDDAGNPVMPVVNRRGDANSESAAAAAATAGADDSDDDLVIAGENREYRCPLSMQLFKDPVSNSACSHTFEKAAITEFLRRAPGQRAQCPTAGCSKEIGLKDLYDDPVILRKMKRALEQQRRREEEEEEEEAEQEDNSEGNGDDDEPRVVKREGRSGRKKRKVEDIIDDDD</sequence>
<dbReference type="Proteomes" id="UP000176998">
    <property type="component" value="Unassembled WGS sequence"/>
</dbReference>
<dbReference type="GO" id="GO:0016925">
    <property type="term" value="P:protein sumoylation"/>
    <property type="evidence" value="ECO:0007669"/>
    <property type="project" value="UniProtKB-UniPathway"/>
</dbReference>
<dbReference type="GO" id="GO:0061665">
    <property type="term" value="F:SUMO ligase activity"/>
    <property type="evidence" value="ECO:0007669"/>
    <property type="project" value="TreeGrafter"/>
</dbReference>
<dbReference type="OrthoDB" id="26899at2759"/>
<evidence type="ECO:0000256" key="8">
    <source>
        <dbReference type="ARBA" id="ARBA00022833"/>
    </source>
</evidence>
<accession>A0A1G4B9D0</accession>
<evidence type="ECO:0000256" key="11">
    <source>
        <dbReference type="SAM" id="MobiDB-lite"/>
    </source>
</evidence>
<feature type="compositionally biased region" description="Acidic residues" evidence="11">
    <location>
        <begin position="406"/>
        <end position="427"/>
    </location>
</feature>
<evidence type="ECO:0000313" key="14">
    <source>
        <dbReference type="Proteomes" id="UP000176998"/>
    </source>
</evidence>
<dbReference type="GO" id="GO:0000724">
    <property type="term" value="P:double-strand break repair via homologous recombination"/>
    <property type="evidence" value="ECO:0007669"/>
    <property type="project" value="InterPro"/>
</dbReference>
<comment type="caution">
    <text evidence="13">The sequence shown here is derived from an EMBL/GenBank/DDBJ whole genome shotgun (WGS) entry which is preliminary data.</text>
</comment>
<dbReference type="CDD" id="cd16651">
    <property type="entry name" value="SPL-RING_NSE2"/>
    <property type="match status" value="1"/>
</dbReference>